<dbReference type="EMBL" id="AP024955">
    <property type="protein sequence ID" value="BCZ76780.1"/>
    <property type="molecule type" value="Genomic_DNA"/>
</dbReference>
<dbReference type="Proteomes" id="UP001319874">
    <property type="component" value="Chromosome 1"/>
</dbReference>
<organism evidence="2 3">
    <name type="scientific">Paraburkholderia terrae</name>
    <dbReference type="NCBI Taxonomy" id="311230"/>
    <lineage>
        <taxon>Bacteria</taxon>
        <taxon>Pseudomonadati</taxon>
        <taxon>Pseudomonadota</taxon>
        <taxon>Betaproteobacteria</taxon>
        <taxon>Burkholderiales</taxon>
        <taxon>Burkholderiaceae</taxon>
        <taxon>Paraburkholderia</taxon>
    </lineage>
</organism>
<name>A0ABM7TDE9_9BURK</name>
<evidence type="ECO:0000256" key="1">
    <source>
        <dbReference type="SAM" id="MobiDB-lite"/>
    </source>
</evidence>
<accession>A0ABM7TDE9</accession>
<feature type="region of interest" description="Disordered" evidence="1">
    <location>
        <begin position="32"/>
        <end position="57"/>
    </location>
</feature>
<evidence type="ECO:0000313" key="3">
    <source>
        <dbReference type="Proteomes" id="UP001319874"/>
    </source>
</evidence>
<sequence length="57" mass="6006">MRALQARHHGRRQYGGDVDGGLLRFLARVGGRGDGERGACEQNGSSARGGAAVGRRK</sequence>
<proteinExistence type="predicted"/>
<evidence type="ECO:0000313" key="2">
    <source>
        <dbReference type="EMBL" id="BCZ76780.1"/>
    </source>
</evidence>
<protein>
    <submittedName>
        <fullName evidence="2">Uncharacterized protein</fullName>
    </submittedName>
</protein>
<keyword evidence="3" id="KW-1185">Reference proteome</keyword>
<gene>
    <name evidence="2" type="ORF">PTKU64_04550</name>
</gene>
<reference evidence="2 3" key="1">
    <citation type="journal article" date="2022" name="Front. Microbiol.">
        <title>Identification and characterization of a novel class of self-sufficient cytochrome P450 hydroxylase involved in cyclohexanecarboxylate degradation in Paraburkholderia terrae strain KU-64.</title>
        <authorList>
            <person name="Yamamoto T."/>
            <person name="Hasegawa Y."/>
            <person name="Iwaki H."/>
        </authorList>
    </citation>
    <scope>NUCLEOTIDE SEQUENCE [LARGE SCALE GENOMIC DNA]</scope>
    <source>
        <strain evidence="2 3">KU-64</strain>
    </source>
</reference>